<accession>A0A382P684</accession>
<sequence length="66" mass="7319">MKADVTYFDLKSKKGKLLKSKIIANQVRINAKEIARLSANHFSVEDASLTTCKGVLPAWKIEAKSL</sequence>
<gene>
    <name evidence="1" type="ORF">METZ01_LOCUS321201</name>
</gene>
<reference evidence="1" key="1">
    <citation type="submission" date="2018-05" db="EMBL/GenBank/DDBJ databases">
        <authorList>
            <person name="Lanie J.A."/>
            <person name="Ng W.-L."/>
            <person name="Kazmierczak K.M."/>
            <person name="Andrzejewski T.M."/>
            <person name="Davidsen T.M."/>
            <person name="Wayne K.J."/>
            <person name="Tettelin H."/>
            <person name="Glass J.I."/>
            <person name="Rusch D."/>
            <person name="Podicherti R."/>
            <person name="Tsui H.-C.T."/>
            <person name="Winkler M.E."/>
        </authorList>
    </citation>
    <scope>NUCLEOTIDE SEQUENCE</scope>
</reference>
<protein>
    <submittedName>
        <fullName evidence="1">Uncharacterized protein</fullName>
    </submittedName>
</protein>
<organism evidence="1">
    <name type="scientific">marine metagenome</name>
    <dbReference type="NCBI Taxonomy" id="408172"/>
    <lineage>
        <taxon>unclassified sequences</taxon>
        <taxon>metagenomes</taxon>
        <taxon>ecological metagenomes</taxon>
    </lineage>
</organism>
<proteinExistence type="predicted"/>
<dbReference type="EMBL" id="UINC01104867">
    <property type="protein sequence ID" value="SVC68347.1"/>
    <property type="molecule type" value="Genomic_DNA"/>
</dbReference>
<evidence type="ECO:0000313" key="1">
    <source>
        <dbReference type="EMBL" id="SVC68347.1"/>
    </source>
</evidence>
<feature type="non-terminal residue" evidence="1">
    <location>
        <position position="66"/>
    </location>
</feature>
<dbReference type="AlphaFoldDB" id="A0A382P684"/>
<name>A0A382P684_9ZZZZ</name>